<comment type="similarity">
    <text evidence="2 10">Belongs to the ketopantoate reductase family.</text>
</comment>
<keyword evidence="11" id="KW-1133">Transmembrane helix</keyword>
<evidence type="ECO:0000259" key="13">
    <source>
        <dbReference type="Pfam" id="PF08546"/>
    </source>
</evidence>
<dbReference type="SUPFAM" id="SSF48179">
    <property type="entry name" value="6-phosphogluconate dehydrogenase C-terminal domain-like"/>
    <property type="match status" value="1"/>
</dbReference>
<feature type="domain" description="Ketopantoate reductase N-terminal" evidence="12">
    <location>
        <begin position="12"/>
        <end position="156"/>
    </location>
</feature>
<dbReference type="Pfam" id="PF08546">
    <property type="entry name" value="ApbA_C"/>
    <property type="match status" value="1"/>
</dbReference>
<keyword evidence="11" id="KW-0812">Transmembrane</keyword>
<dbReference type="GO" id="GO:0005737">
    <property type="term" value="C:cytoplasm"/>
    <property type="evidence" value="ECO:0007669"/>
    <property type="project" value="TreeGrafter"/>
</dbReference>
<dbReference type="EC" id="1.1.1.169" evidence="3 10"/>
<dbReference type="NCBIfam" id="TIGR00745">
    <property type="entry name" value="apbA_panE"/>
    <property type="match status" value="1"/>
</dbReference>
<dbReference type="GO" id="GO:0015940">
    <property type="term" value="P:pantothenate biosynthetic process"/>
    <property type="evidence" value="ECO:0007669"/>
    <property type="project" value="UniProtKB-UniPathway"/>
</dbReference>
<proteinExistence type="inferred from homology"/>
<name>A0A2W5S1F2_VARPD</name>
<evidence type="ECO:0000256" key="8">
    <source>
        <dbReference type="ARBA" id="ARBA00032024"/>
    </source>
</evidence>
<dbReference type="GO" id="GO:0050661">
    <property type="term" value="F:NADP binding"/>
    <property type="evidence" value="ECO:0007669"/>
    <property type="project" value="TreeGrafter"/>
</dbReference>
<feature type="transmembrane region" description="Helical" evidence="11">
    <location>
        <begin position="12"/>
        <end position="33"/>
    </location>
</feature>
<dbReference type="PANTHER" id="PTHR43765">
    <property type="entry name" value="2-DEHYDROPANTOATE 2-REDUCTASE-RELATED"/>
    <property type="match status" value="1"/>
</dbReference>
<evidence type="ECO:0000256" key="10">
    <source>
        <dbReference type="RuleBase" id="RU362068"/>
    </source>
</evidence>
<evidence type="ECO:0000256" key="6">
    <source>
        <dbReference type="ARBA" id="ARBA00022857"/>
    </source>
</evidence>
<dbReference type="InterPro" id="IPR013752">
    <property type="entry name" value="KPA_reductase"/>
</dbReference>
<evidence type="ECO:0000256" key="4">
    <source>
        <dbReference type="ARBA" id="ARBA00019465"/>
    </source>
</evidence>
<gene>
    <name evidence="14" type="ORF">DI563_06585</name>
</gene>
<evidence type="ECO:0000256" key="7">
    <source>
        <dbReference type="ARBA" id="ARBA00023002"/>
    </source>
</evidence>
<keyword evidence="5 10" id="KW-0566">Pantothenate biosynthesis</keyword>
<evidence type="ECO:0000259" key="12">
    <source>
        <dbReference type="Pfam" id="PF02558"/>
    </source>
</evidence>
<dbReference type="NCBIfam" id="NF006083">
    <property type="entry name" value="PRK08229.1"/>
    <property type="match status" value="1"/>
</dbReference>
<dbReference type="UniPathway" id="UPA00028">
    <property type="reaction ID" value="UER00004"/>
</dbReference>
<dbReference type="SUPFAM" id="SSF51735">
    <property type="entry name" value="NAD(P)-binding Rossmann-fold domains"/>
    <property type="match status" value="1"/>
</dbReference>
<sequence>MAMNDLQAPGEVLVMGAGAVGCYVGGCLAAAGVPVTFVGRPRVLEAVAQHGLTLTDRDGACRRVRADDLRLAASVPAGMRPALVLLSVKSGATAAAAAELAAALPAGTPLVSLQNGIGNAGLAQRAAPTLKALPGMVPYNVAELAPGAYHRGTAGRLASVAHPALLPWAPVFEAAGVPIDLRTDLQAIQWGKLLLNLNNPVNALSGLPLREQLLDRGYRRCFAALIDEALAALDAAGIEPAQLTAVSPRRLPMLLRLPDWLFRRIAAPMLRVDAKARSSMADDLALGRRTEVDALSGEVVRLAEAHGRSAPRNAKMVELLDGGWPKPPVRMDSAALQRALGL</sequence>
<dbReference type="InterPro" id="IPR008927">
    <property type="entry name" value="6-PGluconate_DH-like_C_sf"/>
</dbReference>
<dbReference type="EMBL" id="QFPP01000047">
    <property type="protein sequence ID" value="PZQ76627.1"/>
    <property type="molecule type" value="Genomic_DNA"/>
</dbReference>
<evidence type="ECO:0000313" key="14">
    <source>
        <dbReference type="EMBL" id="PZQ76627.1"/>
    </source>
</evidence>
<accession>A0A2W5S1F2</accession>
<reference evidence="14 15" key="1">
    <citation type="submission" date="2017-08" db="EMBL/GenBank/DDBJ databases">
        <title>Infants hospitalized years apart are colonized by the same room-sourced microbial strains.</title>
        <authorList>
            <person name="Brooks B."/>
            <person name="Olm M.R."/>
            <person name="Firek B.A."/>
            <person name="Baker R."/>
            <person name="Thomas B.C."/>
            <person name="Morowitz M.J."/>
            <person name="Banfield J.F."/>
        </authorList>
    </citation>
    <scope>NUCLEOTIDE SEQUENCE [LARGE SCALE GENOMIC DNA]</scope>
    <source>
        <strain evidence="14">S2_005_003_R2_41</strain>
    </source>
</reference>
<dbReference type="Gene3D" id="3.40.50.720">
    <property type="entry name" value="NAD(P)-binding Rossmann-like Domain"/>
    <property type="match status" value="1"/>
</dbReference>
<keyword evidence="6 10" id="KW-0521">NADP</keyword>
<dbReference type="AlphaFoldDB" id="A0A2W5S1F2"/>
<dbReference type="InterPro" id="IPR050838">
    <property type="entry name" value="Ketopantoate_reductase"/>
</dbReference>
<dbReference type="InterPro" id="IPR036291">
    <property type="entry name" value="NAD(P)-bd_dom_sf"/>
</dbReference>
<comment type="caution">
    <text evidence="14">The sequence shown here is derived from an EMBL/GenBank/DDBJ whole genome shotgun (WGS) entry which is preliminary data.</text>
</comment>
<dbReference type="InterPro" id="IPR003710">
    <property type="entry name" value="ApbA"/>
</dbReference>
<keyword evidence="7 10" id="KW-0560">Oxidoreductase</keyword>
<evidence type="ECO:0000256" key="3">
    <source>
        <dbReference type="ARBA" id="ARBA00013014"/>
    </source>
</evidence>
<dbReference type="InterPro" id="IPR013332">
    <property type="entry name" value="KPR_N"/>
</dbReference>
<evidence type="ECO:0000256" key="5">
    <source>
        <dbReference type="ARBA" id="ARBA00022655"/>
    </source>
</evidence>
<dbReference type="Pfam" id="PF02558">
    <property type="entry name" value="ApbA"/>
    <property type="match status" value="1"/>
</dbReference>
<dbReference type="Proteomes" id="UP000249135">
    <property type="component" value="Unassembled WGS sequence"/>
</dbReference>
<comment type="function">
    <text evidence="10">Catalyzes the NADPH-dependent reduction of ketopantoate into pantoic acid.</text>
</comment>
<protein>
    <recommendedName>
        <fullName evidence="4 10">2-dehydropantoate 2-reductase</fullName>
        <ecNumber evidence="3 10">1.1.1.169</ecNumber>
    </recommendedName>
    <alternativeName>
        <fullName evidence="8 10">Ketopantoate reductase</fullName>
    </alternativeName>
</protein>
<evidence type="ECO:0000256" key="11">
    <source>
        <dbReference type="SAM" id="Phobius"/>
    </source>
</evidence>
<dbReference type="InterPro" id="IPR013328">
    <property type="entry name" value="6PGD_dom2"/>
</dbReference>
<dbReference type="GO" id="GO:0008677">
    <property type="term" value="F:2-dehydropantoate 2-reductase activity"/>
    <property type="evidence" value="ECO:0007669"/>
    <property type="project" value="UniProtKB-EC"/>
</dbReference>
<evidence type="ECO:0000313" key="15">
    <source>
        <dbReference type="Proteomes" id="UP000249135"/>
    </source>
</evidence>
<comment type="catalytic activity">
    <reaction evidence="9 10">
        <text>(R)-pantoate + NADP(+) = 2-dehydropantoate + NADPH + H(+)</text>
        <dbReference type="Rhea" id="RHEA:16233"/>
        <dbReference type="ChEBI" id="CHEBI:11561"/>
        <dbReference type="ChEBI" id="CHEBI:15378"/>
        <dbReference type="ChEBI" id="CHEBI:15980"/>
        <dbReference type="ChEBI" id="CHEBI:57783"/>
        <dbReference type="ChEBI" id="CHEBI:58349"/>
        <dbReference type="EC" id="1.1.1.169"/>
    </reaction>
</comment>
<keyword evidence="11" id="KW-0472">Membrane</keyword>
<dbReference type="PANTHER" id="PTHR43765:SF2">
    <property type="entry name" value="2-DEHYDROPANTOATE 2-REDUCTASE"/>
    <property type="match status" value="1"/>
</dbReference>
<evidence type="ECO:0000256" key="1">
    <source>
        <dbReference type="ARBA" id="ARBA00004994"/>
    </source>
</evidence>
<feature type="domain" description="Ketopantoate reductase C-terminal" evidence="13">
    <location>
        <begin position="184"/>
        <end position="321"/>
    </location>
</feature>
<organism evidence="14 15">
    <name type="scientific">Variovorax paradoxus</name>
    <dbReference type="NCBI Taxonomy" id="34073"/>
    <lineage>
        <taxon>Bacteria</taxon>
        <taxon>Pseudomonadati</taxon>
        <taxon>Pseudomonadota</taxon>
        <taxon>Betaproteobacteria</taxon>
        <taxon>Burkholderiales</taxon>
        <taxon>Comamonadaceae</taxon>
        <taxon>Variovorax</taxon>
    </lineage>
</organism>
<evidence type="ECO:0000256" key="9">
    <source>
        <dbReference type="ARBA" id="ARBA00048793"/>
    </source>
</evidence>
<evidence type="ECO:0000256" key="2">
    <source>
        <dbReference type="ARBA" id="ARBA00007870"/>
    </source>
</evidence>
<dbReference type="Gene3D" id="1.10.1040.10">
    <property type="entry name" value="N-(1-d-carboxylethyl)-l-norvaline Dehydrogenase, domain 2"/>
    <property type="match status" value="1"/>
</dbReference>
<comment type="pathway">
    <text evidence="1 10">Cofactor biosynthesis; (R)-pantothenate biosynthesis; (R)-pantoate from 3-methyl-2-oxobutanoate: step 2/2.</text>
</comment>